<dbReference type="SUPFAM" id="SSF89872">
    <property type="entry name" value="Inhibitor of vertebrate lysozyme, Ivy"/>
    <property type="match status" value="1"/>
</dbReference>
<name>A0A266NAE3_9PSED</name>
<evidence type="ECO:0000256" key="7">
    <source>
        <dbReference type="SAM" id="SignalP"/>
    </source>
</evidence>
<evidence type="ECO:0000256" key="6">
    <source>
        <dbReference type="PIRSR" id="PIRSR009103-2"/>
    </source>
</evidence>
<evidence type="ECO:0000256" key="3">
    <source>
        <dbReference type="ARBA" id="ARBA00022729"/>
    </source>
</evidence>
<comment type="subcellular location">
    <subcellularLocation>
        <location evidence="1">Periplasm</location>
    </subcellularLocation>
</comment>
<feature type="site" description="Important for lysozyme inhibition" evidence="5">
    <location>
        <position position="79"/>
    </location>
</feature>
<evidence type="ECO:0000256" key="1">
    <source>
        <dbReference type="ARBA" id="ARBA00004418"/>
    </source>
</evidence>
<dbReference type="Proteomes" id="UP000215788">
    <property type="component" value="Unassembled WGS sequence"/>
</dbReference>
<gene>
    <name evidence="8" type="ORF">CJF39_10250</name>
</gene>
<dbReference type="InterPro" id="IPR014453">
    <property type="entry name" value="Inhibitor_vertebrate_lysozyme"/>
</dbReference>
<dbReference type="Pfam" id="PF08816">
    <property type="entry name" value="Ivy"/>
    <property type="match status" value="1"/>
</dbReference>
<dbReference type="AlphaFoldDB" id="A0A266NAE3"/>
<evidence type="ECO:0000256" key="5">
    <source>
        <dbReference type="PIRSR" id="PIRSR009103-1"/>
    </source>
</evidence>
<comment type="caution">
    <text evidence="8">The sequence shown here is derived from an EMBL/GenBank/DDBJ whole genome shotgun (WGS) entry which is preliminary data.</text>
</comment>
<keyword evidence="4" id="KW-0574">Periplasm</keyword>
<dbReference type="PIRSF" id="PIRSF009103">
    <property type="entry name" value="Ivy"/>
    <property type="match status" value="1"/>
</dbReference>
<accession>A0A266NAE3</accession>
<dbReference type="GO" id="GO:0042597">
    <property type="term" value="C:periplasmic space"/>
    <property type="evidence" value="ECO:0007669"/>
    <property type="project" value="UniProtKB-SubCell"/>
</dbReference>
<comment type="similarity">
    <text evidence="2">Belongs to the ivy family.</text>
</comment>
<dbReference type="EMBL" id="NQKI01000013">
    <property type="protein sequence ID" value="OZY59488.1"/>
    <property type="molecule type" value="Genomic_DNA"/>
</dbReference>
<evidence type="ECO:0000256" key="2">
    <source>
        <dbReference type="ARBA" id="ARBA00009724"/>
    </source>
</evidence>
<feature type="signal peptide" evidence="7">
    <location>
        <begin position="1"/>
        <end position="23"/>
    </location>
</feature>
<feature type="chain" id="PRO_5013102811" evidence="7">
    <location>
        <begin position="24"/>
        <end position="138"/>
    </location>
</feature>
<dbReference type="OrthoDB" id="8858386at2"/>
<protein>
    <submittedName>
        <fullName evidence="8">Lysozyme inhibitor</fullName>
    </submittedName>
</protein>
<evidence type="ECO:0000256" key="4">
    <source>
        <dbReference type="ARBA" id="ARBA00022764"/>
    </source>
</evidence>
<evidence type="ECO:0000313" key="8">
    <source>
        <dbReference type="EMBL" id="OZY59488.1"/>
    </source>
</evidence>
<feature type="disulfide bond" evidence="6">
    <location>
        <begin position="76"/>
        <end position="81"/>
    </location>
</feature>
<keyword evidence="3 7" id="KW-0732">Signal</keyword>
<proteinExistence type="inferred from homology"/>
<sequence>MTGFLNRVLLGLVAAGIATGVCAESRLPELTTQAPYKKAYQAMLAYPQWVTIGQGTAAPVEKVVMDGKTYTVGQMCKPHDCAANQLNVVFSPDGKQAWGLLSVRAENAEEFDQQFLGMPDETIKKLLNKSFADNNPTD</sequence>
<evidence type="ECO:0000313" key="9">
    <source>
        <dbReference type="Proteomes" id="UP000215788"/>
    </source>
</evidence>
<dbReference type="Gene3D" id="3.40.1420.10">
    <property type="entry name" value="Inhibitor of vertebrate lysozyme"/>
    <property type="match status" value="1"/>
</dbReference>
<keyword evidence="6" id="KW-1015">Disulfide bond</keyword>
<organism evidence="8 9">
    <name type="scientific">Pseudomonas lundensis</name>
    <dbReference type="NCBI Taxonomy" id="86185"/>
    <lineage>
        <taxon>Bacteria</taxon>
        <taxon>Pseudomonadati</taxon>
        <taxon>Pseudomonadota</taxon>
        <taxon>Gammaproteobacteria</taxon>
        <taxon>Pseudomonadales</taxon>
        <taxon>Pseudomonadaceae</taxon>
        <taxon>Pseudomonas</taxon>
    </lineage>
</organism>
<reference evidence="8 9" key="1">
    <citation type="submission" date="2017-08" db="EMBL/GenBank/DDBJ databases">
        <title>Genomic and metabolic characterisation of spoilage-associated Pseudomonas species.</title>
        <authorList>
            <person name="Stanborough T."/>
            <person name="Fegan N."/>
            <person name="Powell S.M."/>
            <person name="Singh T."/>
            <person name="Tamplin M.L."/>
            <person name="Chandry P.S."/>
        </authorList>
    </citation>
    <scope>NUCLEOTIDE SEQUENCE [LARGE SCALE GENOMIC DNA]</scope>
    <source>
        <strain evidence="8 9">L1802</strain>
    </source>
</reference>
<dbReference type="RefSeq" id="WP_094993318.1">
    <property type="nucleotide sequence ID" value="NZ_NQKI01000013.1"/>
</dbReference>
<dbReference type="InterPro" id="IPR036501">
    <property type="entry name" value="Inhibitor_vert_lysozyme_sf"/>
</dbReference>